<organism evidence="6 7">
    <name type="scientific">Photobacterium atrarenae</name>
    <dbReference type="NCBI Taxonomy" id="865757"/>
    <lineage>
        <taxon>Bacteria</taxon>
        <taxon>Pseudomonadati</taxon>
        <taxon>Pseudomonadota</taxon>
        <taxon>Gammaproteobacteria</taxon>
        <taxon>Vibrionales</taxon>
        <taxon>Vibrionaceae</taxon>
        <taxon>Photobacterium</taxon>
    </lineage>
</organism>
<dbReference type="EMBL" id="CP101508">
    <property type="protein sequence ID" value="UTV28529.1"/>
    <property type="molecule type" value="Genomic_DNA"/>
</dbReference>
<proteinExistence type="predicted"/>
<evidence type="ECO:0000256" key="5">
    <source>
        <dbReference type="SAM" id="SignalP"/>
    </source>
</evidence>
<evidence type="ECO:0000256" key="4">
    <source>
        <dbReference type="ARBA" id="ARBA00023004"/>
    </source>
</evidence>
<keyword evidence="5" id="KW-0732">Signal</keyword>
<keyword evidence="2" id="KW-0349">Heme</keyword>
<accession>A0ABY5GHC8</accession>
<reference evidence="6" key="1">
    <citation type="submission" date="2022-07" db="EMBL/GenBank/DDBJ databases">
        <title>Genome sequencing of Photobacterium atrarenae GJH2-4.</title>
        <authorList>
            <person name="Park S.-J."/>
        </authorList>
    </citation>
    <scope>NUCLEOTIDE SEQUENCE</scope>
    <source>
        <strain evidence="6">GJH2-4</strain>
    </source>
</reference>
<dbReference type="CDD" id="cd00454">
    <property type="entry name" value="TrHb1_N"/>
    <property type="match status" value="1"/>
</dbReference>
<keyword evidence="7" id="KW-1185">Reference proteome</keyword>
<name>A0ABY5GHC8_9GAMM</name>
<evidence type="ECO:0000256" key="1">
    <source>
        <dbReference type="ARBA" id="ARBA00022448"/>
    </source>
</evidence>
<dbReference type="InterPro" id="IPR001486">
    <property type="entry name" value="Hemoglobin_trunc"/>
</dbReference>
<evidence type="ECO:0000313" key="6">
    <source>
        <dbReference type="EMBL" id="UTV28529.1"/>
    </source>
</evidence>
<feature type="signal peptide" evidence="5">
    <location>
        <begin position="1"/>
        <end position="26"/>
    </location>
</feature>
<dbReference type="SUPFAM" id="SSF46458">
    <property type="entry name" value="Globin-like"/>
    <property type="match status" value="1"/>
</dbReference>
<keyword evidence="1" id="KW-0813">Transport</keyword>
<dbReference type="Pfam" id="PF01152">
    <property type="entry name" value="Bac_globin"/>
    <property type="match status" value="1"/>
</dbReference>
<keyword evidence="3" id="KW-0479">Metal-binding</keyword>
<dbReference type="Proteomes" id="UP001057998">
    <property type="component" value="Chromosome 1"/>
</dbReference>
<protein>
    <submittedName>
        <fullName evidence="6">Group 1 truncated hemoglobin</fullName>
    </submittedName>
</protein>
<dbReference type="InterPro" id="IPR012292">
    <property type="entry name" value="Globin/Proto"/>
</dbReference>
<evidence type="ECO:0000313" key="7">
    <source>
        <dbReference type="Proteomes" id="UP001057998"/>
    </source>
</evidence>
<dbReference type="InterPro" id="IPR009050">
    <property type="entry name" value="Globin-like_sf"/>
</dbReference>
<keyword evidence="4" id="KW-0408">Iron</keyword>
<gene>
    <name evidence="6" type="ORF">NNL38_04585</name>
</gene>
<dbReference type="RefSeq" id="WP_255389847.1">
    <property type="nucleotide sequence ID" value="NZ_CP101508.1"/>
</dbReference>
<dbReference type="Gene3D" id="1.10.490.10">
    <property type="entry name" value="Globins"/>
    <property type="match status" value="1"/>
</dbReference>
<feature type="chain" id="PRO_5045936196" evidence="5">
    <location>
        <begin position="27"/>
        <end position="166"/>
    </location>
</feature>
<evidence type="ECO:0000256" key="3">
    <source>
        <dbReference type="ARBA" id="ARBA00022723"/>
    </source>
</evidence>
<sequence>MSVQRKCSLKCLCFLSLMVLAVTAVAEEGKDKSLYDRLGGLAAIAVVVDDFIDVLVVDETLNANPAVDAARKVVPAPYLKYHVTAMVCQATDGPCTYTGRTMEKAHHHLNITLEEWQRMVQLLRGTLNKFEVPAAEQEALLEIVYSTKADIVQSGNGEQSGSAAAE</sequence>
<evidence type="ECO:0000256" key="2">
    <source>
        <dbReference type="ARBA" id="ARBA00022617"/>
    </source>
</evidence>